<dbReference type="GO" id="GO:0005886">
    <property type="term" value="C:plasma membrane"/>
    <property type="evidence" value="ECO:0007669"/>
    <property type="project" value="UniProtKB-SubCell"/>
</dbReference>
<dbReference type="EMBL" id="QFWV02000002">
    <property type="protein sequence ID" value="RKF08222.1"/>
    <property type="molecule type" value="Genomic_DNA"/>
</dbReference>
<keyword evidence="8" id="KW-1185">Reference proteome</keyword>
<comment type="subcellular location">
    <subcellularLocation>
        <location evidence="1">Cell membrane</location>
        <topology evidence="1">Multi-pass membrane protein</topology>
    </subcellularLocation>
</comment>
<dbReference type="PANTHER" id="PTHR30086">
    <property type="entry name" value="ARGININE EXPORTER PROTEIN ARGO"/>
    <property type="match status" value="1"/>
</dbReference>
<dbReference type="RefSeq" id="WP_109767091.1">
    <property type="nucleotide sequence ID" value="NZ_JASHJQ010000005.1"/>
</dbReference>
<gene>
    <name evidence="7" type="ORF">DEM25_002690</name>
</gene>
<evidence type="ECO:0000256" key="6">
    <source>
        <dbReference type="SAM" id="Phobius"/>
    </source>
</evidence>
<feature type="transmembrane region" description="Helical" evidence="6">
    <location>
        <begin position="113"/>
        <end position="140"/>
    </location>
</feature>
<comment type="caution">
    <text evidence="7">The sequence shown here is derived from an EMBL/GenBank/DDBJ whole genome shotgun (WGS) entry which is preliminary data.</text>
</comment>
<keyword evidence="3 6" id="KW-0812">Transmembrane</keyword>
<organism evidence="7 8">
    <name type="scientific">Oceaniradius stylonematis</name>
    <dbReference type="NCBI Taxonomy" id="2184161"/>
    <lineage>
        <taxon>Bacteria</taxon>
        <taxon>Pseudomonadati</taxon>
        <taxon>Pseudomonadota</taxon>
        <taxon>Alphaproteobacteria</taxon>
        <taxon>Hyphomicrobiales</taxon>
        <taxon>Ahrensiaceae</taxon>
        <taxon>Oceaniradius</taxon>
    </lineage>
</organism>
<reference evidence="7 8" key="1">
    <citation type="journal article" date="2018" name="Int. J. Syst. Bacteriol.">
        <title>Oceaniradius stylonemae gen. nov., sp. nov., isolated from a red alga, Stylonema cornu-cervi.</title>
        <authorList>
            <person name="Jeong S."/>
        </authorList>
    </citation>
    <scope>NUCLEOTIDE SEQUENCE [LARGE SCALE GENOMIC DNA]</scope>
    <source>
        <strain evidence="7 8">StC1</strain>
    </source>
</reference>
<dbReference type="Proteomes" id="UP000246132">
    <property type="component" value="Unassembled WGS sequence"/>
</dbReference>
<feature type="transmembrane region" description="Helical" evidence="6">
    <location>
        <begin position="184"/>
        <end position="204"/>
    </location>
</feature>
<evidence type="ECO:0000256" key="1">
    <source>
        <dbReference type="ARBA" id="ARBA00004651"/>
    </source>
</evidence>
<dbReference type="AlphaFoldDB" id="A0A3A8AD27"/>
<dbReference type="PANTHER" id="PTHR30086:SF20">
    <property type="entry name" value="ARGININE EXPORTER PROTEIN ARGO-RELATED"/>
    <property type="match status" value="1"/>
</dbReference>
<accession>A0A3A8AD27</accession>
<evidence type="ECO:0000256" key="3">
    <source>
        <dbReference type="ARBA" id="ARBA00022692"/>
    </source>
</evidence>
<feature type="transmembrane region" description="Helical" evidence="6">
    <location>
        <begin position="6"/>
        <end position="29"/>
    </location>
</feature>
<feature type="transmembrane region" description="Helical" evidence="6">
    <location>
        <begin position="41"/>
        <end position="62"/>
    </location>
</feature>
<evidence type="ECO:0000256" key="4">
    <source>
        <dbReference type="ARBA" id="ARBA00022989"/>
    </source>
</evidence>
<keyword evidence="2" id="KW-1003">Cell membrane</keyword>
<dbReference type="PIRSF" id="PIRSF006324">
    <property type="entry name" value="LeuE"/>
    <property type="match status" value="1"/>
</dbReference>
<dbReference type="InterPro" id="IPR001123">
    <property type="entry name" value="LeuE-type"/>
</dbReference>
<protein>
    <submittedName>
        <fullName evidence="7">LysE family translocator</fullName>
    </submittedName>
</protein>
<evidence type="ECO:0000256" key="2">
    <source>
        <dbReference type="ARBA" id="ARBA00022475"/>
    </source>
</evidence>
<feature type="transmembrane region" description="Helical" evidence="6">
    <location>
        <begin position="146"/>
        <end position="172"/>
    </location>
</feature>
<evidence type="ECO:0000313" key="7">
    <source>
        <dbReference type="EMBL" id="RKF08222.1"/>
    </source>
</evidence>
<proteinExistence type="predicted"/>
<sequence length="209" mass="22201">MIDWPTLVAYTLACALIVIVPGPTVTVIIANSLRTGARSGLANVAGTQAGLLVMIGVLALGLETVVSVMGEMFVWLKLAGAAYLIWLGIKLWRSDGSLGDPDAKDVAERSLRGYFWQGFFVIWSNPKALFFFGAFIPQFIVPEGNAALQTLLLGLIFMAVATVLDGAYALAAGKTGGLLSRRNVRILEKVSGTFLIGGGIWLALSKRTA</sequence>
<evidence type="ECO:0000256" key="5">
    <source>
        <dbReference type="ARBA" id="ARBA00023136"/>
    </source>
</evidence>
<keyword evidence="4 6" id="KW-1133">Transmembrane helix</keyword>
<keyword evidence="5 6" id="KW-0472">Membrane</keyword>
<dbReference type="GO" id="GO:0015171">
    <property type="term" value="F:amino acid transmembrane transporter activity"/>
    <property type="evidence" value="ECO:0007669"/>
    <property type="project" value="TreeGrafter"/>
</dbReference>
<name>A0A3A8AD27_9HYPH</name>
<dbReference type="Pfam" id="PF01810">
    <property type="entry name" value="LysE"/>
    <property type="match status" value="1"/>
</dbReference>
<evidence type="ECO:0000313" key="8">
    <source>
        <dbReference type="Proteomes" id="UP000246132"/>
    </source>
</evidence>
<dbReference type="OrthoDB" id="9804822at2"/>